<evidence type="ECO:0000256" key="5">
    <source>
        <dbReference type="ARBA" id="ARBA00023014"/>
    </source>
</evidence>
<dbReference type="RefSeq" id="WP_186503526.1">
    <property type="nucleotide sequence ID" value="NZ_JACOGK010000022.1"/>
</dbReference>
<evidence type="ECO:0000256" key="2">
    <source>
        <dbReference type="ARBA" id="ARBA00022741"/>
    </source>
</evidence>
<keyword evidence="4 6" id="KW-0408">Iron</keyword>
<evidence type="ECO:0000256" key="1">
    <source>
        <dbReference type="ARBA" id="ARBA00022723"/>
    </source>
</evidence>
<comment type="subunit">
    <text evidence="6">Homodimer.</text>
</comment>
<keyword evidence="3 6" id="KW-0067">ATP-binding</keyword>
<name>A0ABR6VKP4_9FIRM</name>
<dbReference type="Gene3D" id="3.40.50.300">
    <property type="entry name" value="P-loop containing nucleotide triphosphate hydrolases"/>
    <property type="match status" value="1"/>
</dbReference>
<dbReference type="InterPro" id="IPR033756">
    <property type="entry name" value="YlxH/NBP35"/>
</dbReference>
<dbReference type="HAMAP" id="MF_02040">
    <property type="entry name" value="Mrp_NBP35"/>
    <property type="match status" value="1"/>
</dbReference>
<dbReference type="PANTHER" id="PTHR42961:SF2">
    <property type="entry name" value="IRON-SULFUR PROTEIN NUBPL"/>
    <property type="match status" value="1"/>
</dbReference>
<comment type="function">
    <text evidence="6">Binds and transfers iron-sulfur (Fe-S) clusters to target apoproteins. Can hydrolyze ATP.</text>
</comment>
<dbReference type="PANTHER" id="PTHR42961">
    <property type="entry name" value="IRON-SULFUR PROTEIN NUBPL"/>
    <property type="match status" value="1"/>
</dbReference>
<evidence type="ECO:0000256" key="3">
    <source>
        <dbReference type="ARBA" id="ARBA00022840"/>
    </source>
</evidence>
<accession>A0ABR6VKP4</accession>
<keyword evidence="9" id="KW-1185">Reference proteome</keyword>
<dbReference type="EMBL" id="JACOGK010000022">
    <property type="protein sequence ID" value="MBC3537264.1"/>
    <property type="molecule type" value="Genomic_DNA"/>
</dbReference>
<feature type="compositionally biased region" description="Low complexity" evidence="7">
    <location>
        <begin position="7"/>
        <end position="18"/>
    </location>
</feature>
<dbReference type="CDD" id="cd02037">
    <property type="entry name" value="Mrp_NBP35"/>
    <property type="match status" value="1"/>
</dbReference>
<evidence type="ECO:0000256" key="4">
    <source>
        <dbReference type="ARBA" id="ARBA00023004"/>
    </source>
</evidence>
<dbReference type="InterPro" id="IPR027417">
    <property type="entry name" value="P-loop_NTPase"/>
</dbReference>
<evidence type="ECO:0000313" key="8">
    <source>
        <dbReference type="EMBL" id="MBC3537264.1"/>
    </source>
</evidence>
<organism evidence="8 9">
    <name type="scientific">Megasphaera hominis</name>
    <dbReference type="NCBI Taxonomy" id="159836"/>
    <lineage>
        <taxon>Bacteria</taxon>
        <taxon>Bacillati</taxon>
        <taxon>Bacillota</taxon>
        <taxon>Negativicutes</taxon>
        <taxon>Veillonellales</taxon>
        <taxon>Veillonellaceae</taxon>
        <taxon>Megasphaera</taxon>
    </lineage>
</organism>
<gene>
    <name evidence="8" type="ORF">H8J70_08360</name>
</gene>
<dbReference type="Proteomes" id="UP000606870">
    <property type="component" value="Unassembled WGS sequence"/>
</dbReference>
<evidence type="ECO:0000313" key="9">
    <source>
        <dbReference type="Proteomes" id="UP000606870"/>
    </source>
</evidence>
<evidence type="ECO:0000256" key="7">
    <source>
        <dbReference type="SAM" id="MobiDB-lite"/>
    </source>
</evidence>
<protein>
    <recommendedName>
        <fullName evidence="6">Iron-sulfur cluster carrier protein</fullName>
    </recommendedName>
</protein>
<feature type="region of interest" description="Disordered" evidence="7">
    <location>
        <begin position="1"/>
        <end position="23"/>
    </location>
</feature>
<dbReference type="Pfam" id="PF10609">
    <property type="entry name" value="ParA"/>
    <property type="match status" value="1"/>
</dbReference>
<dbReference type="SUPFAM" id="SSF52540">
    <property type="entry name" value="P-loop containing nucleoside triphosphate hydrolases"/>
    <property type="match status" value="1"/>
</dbReference>
<comment type="caution">
    <text evidence="8">The sequence shown here is derived from an EMBL/GenBank/DDBJ whole genome shotgun (WGS) entry which is preliminary data.</text>
</comment>
<proteinExistence type="inferred from homology"/>
<sequence length="278" mass="29825">MSESCNHDCSSCGSSCSSRTQPQSLLAQPHEGTHVKHVIAVVSGKGGVGKSLVTSLMAVQMRRHGFKTAILDADITGPSIPKSFGITGRATGDETGIFPVVTKTGIEVMSMNVLLEDAASPVVWRGPVISGAVKQFWTDVMWGDIDYMFVDMPPGTGDVPLTVFQSLPVDGILVVTSPQELVSMIVEKALKMSEMMNVPVLGLIENMSYFECPNCHERVEIYGPSRVDESAQKYGISHTAKLPIDPSFAAHCDKGDIEGYPADYLADTAKFLEGVLGK</sequence>
<keyword evidence="6" id="KW-0378">Hydrolase</keyword>
<keyword evidence="1 6" id="KW-0479">Metal-binding</keyword>
<dbReference type="InterPro" id="IPR019591">
    <property type="entry name" value="Mrp/NBP35_ATP-bd"/>
</dbReference>
<comment type="similarity">
    <text evidence="6">Belongs to the Mrp/NBP35 ATP-binding proteins family.</text>
</comment>
<keyword evidence="2 6" id="KW-0547">Nucleotide-binding</keyword>
<keyword evidence="5 6" id="KW-0411">Iron-sulfur</keyword>
<evidence type="ECO:0000256" key="6">
    <source>
        <dbReference type="HAMAP-Rule" id="MF_02040"/>
    </source>
</evidence>
<dbReference type="InterPro" id="IPR044304">
    <property type="entry name" value="NUBPL-like"/>
</dbReference>
<feature type="binding site" evidence="6">
    <location>
        <begin position="44"/>
        <end position="51"/>
    </location>
    <ligand>
        <name>ATP</name>
        <dbReference type="ChEBI" id="CHEBI:30616"/>
    </ligand>
</feature>
<dbReference type="GO" id="GO:0005524">
    <property type="term" value="F:ATP binding"/>
    <property type="evidence" value="ECO:0007669"/>
    <property type="project" value="UniProtKB-KW"/>
</dbReference>
<reference evidence="8 9" key="1">
    <citation type="submission" date="2020-08" db="EMBL/GenBank/DDBJ databases">
        <authorList>
            <person name="Liu C."/>
            <person name="Sun Q."/>
        </authorList>
    </citation>
    <scope>NUCLEOTIDE SEQUENCE [LARGE SCALE GENOMIC DNA]</scope>
    <source>
        <strain evidence="8 9">NSJ-59</strain>
    </source>
</reference>